<protein>
    <submittedName>
        <fullName evidence="2">Transcriptional regulator, MarR family protein</fullName>
    </submittedName>
</protein>
<dbReference type="InterPro" id="IPR036388">
    <property type="entry name" value="WH-like_DNA-bd_sf"/>
</dbReference>
<dbReference type="GO" id="GO:0003700">
    <property type="term" value="F:DNA-binding transcription factor activity"/>
    <property type="evidence" value="ECO:0007669"/>
    <property type="project" value="InterPro"/>
</dbReference>
<reference evidence="2" key="1">
    <citation type="journal article" date="2014" name="Int. J. Syst. Evol. Microbiol.">
        <title>Complete genome sequence of Corynebacterium casei LMG S-19264T (=DSM 44701T), isolated from a smear-ripened cheese.</title>
        <authorList>
            <consortium name="US DOE Joint Genome Institute (JGI-PGF)"/>
            <person name="Walter F."/>
            <person name="Albersmeier A."/>
            <person name="Kalinowski J."/>
            <person name="Ruckert C."/>
        </authorList>
    </citation>
    <scope>NUCLEOTIDE SEQUENCE</scope>
    <source>
        <strain evidence="2">JCM 3131</strain>
    </source>
</reference>
<reference evidence="2" key="2">
    <citation type="submission" date="2020-09" db="EMBL/GenBank/DDBJ databases">
        <authorList>
            <person name="Sun Q."/>
            <person name="Ohkuma M."/>
        </authorList>
    </citation>
    <scope>NUCLEOTIDE SEQUENCE</scope>
    <source>
        <strain evidence="2">JCM 3131</strain>
    </source>
</reference>
<dbReference type="InterPro" id="IPR000835">
    <property type="entry name" value="HTH_MarR-typ"/>
</dbReference>
<sequence>MSFLPVEVRARWAEHNPGLDTSPMELVALLKRAGGLLDRAVEPLYEGAALTAPEVDMLIPLRHATEPMIARGLAEHLGLSRAGVSKTLAKLERRGFVSRTPNPADRRAALVTVTPAGARAVDDLFPRQLAAEVELFAGLGEDRERVIRALELLVGTMEGRAARA</sequence>
<dbReference type="InterPro" id="IPR036390">
    <property type="entry name" value="WH_DNA-bd_sf"/>
</dbReference>
<gene>
    <name evidence="2" type="ORF">GCM10010145_31760</name>
</gene>
<dbReference type="PANTHER" id="PTHR33164:SF43">
    <property type="entry name" value="HTH-TYPE TRANSCRIPTIONAL REPRESSOR YETL"/>
    <property type="match status" value="1"/>
</dbReference>
<keyword evidence="3" id="KW-1185">Reference proteome</keyword>
<comment type="caution">
    <text evidence="2">The sequence shown here is derived from an EMBL/GenBank/DDBJ whole genome shotgun (WGS) entry which is preliminary data.</text>
</comment>
<dbReference type="GO" id="GO:0006950">
    <property type="term" value="P:response to stress"/>
    <property type="evidence" value="ECO:0007669"/>
    <property type="project" value="TreeGrafter"/>
</dbReference>
<dbReference type="InterPro" id="IPR039422">
    <property type="entry name" value="MarR/SlyA-like"/>
</dbReference>
<dbReference type="PRINTS" id="PR00598">
    <property type="entry name" value="HTHMARR"/>
</dbReference>
<evidence type="ECO:0000313" key="2">
    <source>
        <dbReference type="EMBL" id="GGQ59462.1"/>
    </source>
</evidence>
<dbReference type="SMART" id="SM00347">
    <property type="entry name" value="HTH_MARR"/>
    <property type="match status" value="1"/>
</dbReference>
<feature type="domain" description="HTH marR-type" evidence="1">
    <location>
        <begin position="23"/>
        <end position="158"/>
    </location>
</feature>
<organism evidence="2 3">
    <name type="scientific">Streptomyces ruber</name>
    <dbReference type="NCBI Taxonomy" id="83378"/>
    <lineage>
        <taxon>Bacteria</taxon>
        <taxon>Bacillati</taxon>
        <taxon>Actinomycetota</taxon>
        <taxon>Actinomycetes</taxon>
        <taxon>Kitasatosporales</taxon>
        <taxon>Streptomycetaceae</taxon>
        <taxon>Streptomyces</taxon>
    </lineage>
</organism>
<dbReference type="Pfam" id="PF01047">
    <property type="entry name" value="MarR"/>
    <property type="match status" value="1"/>
</dbReference>
<accession>A0A918BCH3</accession>
<dbReference type="PROSITE" id="PS50995">
    <property type="entry name" value="HTH_MARR_2"/>
    <property type="match status" value="1"/>
</dbReference>
<dbReference type="AlphaFoldDB" id="A0A918BCH3"/>
<dbReference type="EMBL" id="BMQK01000006">
    <property type="protein sequence ID" value="GGQ59462.1"/>
    <property type="molecule type" value="Genomic_DNA"/>
</dbReference>
<dbReference type="Gene3D" id="1.10.10.10">
    <property type="entry name" value="Winged helix-like DNA-binding domain superfamily/Winged helix DNA-binding domain"/>
    <property type="match status" value="1"/>
</dbReference>
<proteinExistence type="predicted"/>
<name>A0A918BCH3_9ACTN</name>
<dbReference type="SUPFAM" id="SSF46785">
    <property type="entry name" value="Winged helix' DNA-binding domain"/>
    <property type="match status" value="1"/>
</dbReference>
<dbReference type="RefSeq" id="WP_189217473.1">
    <property type="nucleotide sequence ID" value="NZ_BMQK01000006.1"/>
</dbReference>
<evidence type="ECO:0000259" key="1">
    <source>
        <dbReference type="PROSITE" id="PS50995"/>
    </source>
</evidence>
<evidence type="ECO:0000313" key="3">
    <source>
        <dbReference type="Proteomes" id="UP000620156"/>
    </source>
</evidence>
<dbReference type="PANTHER" id="PTHR33164">
    <property type="entry name" value="TRANSCRIPTIONAL REGULATOR, MARR FAMILY"/>
    <property type="match status" value="1"/>
</dbReference>
<dbReference type="Proteomes" id="UP000620156">
    <property type="component" value="Unassembled WGS sequence"/>
</dbReference>